<comment type="caution">
    <text evidence="1">The sequence shown here is derived from an EMBL/GenBank/DDBJ whole genome shotgun (WGS) entry which is preliminary data.</text>
</comment>
<name>A0AA90VCQ7_9BACT</name>
<organism evidence="1 2">
    <name type="scientific">Segatella copri</name>
    <dbReference type="NCBI Taxonomy" id="165179"/>
    <lineage>
        <taxon>Bacteria</taxon>
        <taxon>Pseudomonadati</taxon>
        <taxon>Bacteroidota</taxon>
        <taxon>Bacteroidia</taxon>
        <taxon>Bacteroidales</taxon>
        <taxon>Prevotellaceae</taxon>
        <taxon>Segatella</taxon>
    </lineage>
</organism>
<dbReference type="EMBL" id="VZCR01000063">
    <property type="protein sequence ID" value="MQN32330.1"/>
    <property type="molecule type" value="Genomic_DNA"/>
</dbReference>
<dbReference type="AlphaFoldDB" id="A0AA90VCQ7"/>
<evidence type="ECO:0000313" key="1">
    <source>
        <dbReference type="EMBL" id="MQN32330.1"/>
    </source>
</evidence>
<accession>A0AA90VCQ7</accession>
<proteinExistence type="predicted"/>
<reference evidence="2" key="1">
    <citation type="submission" date="2019-09" db="EMBL/GenBank/DDBJ databases">
        <title>Distinct polysaccharide growth profiles of human intestinal Prevotella copri isolates.</title>
        <authorList>
            <person name="Fehlner-Peach H."/>
            <person name="Magnabosco C."/>
            <person name="Raghavan V."/>
            <person name="Scher J.U."/>
            <person name="Tett A."/>
            <person name="Cox L.M."/>
            <person name="Gottsegen C."/>
            <person name="Watters A."/>
            <person name="Wiltshire- Gordon J.D."/>
            <person name="Segata N."/>
            <person name="Bonneau R."/>
            <person name="Littman D.R."/>
        </authorList>
    </citation>
    <scope>NUCLEOTIDE SEQUENCE [LARGE SCALE GENOMIC DNA]</scope>
    <source>
        <strain evidence="2">iAP146</strain>
    </source>
</reference>
<dbReference type="Proteomes" id="UP000420707">
    <property type="component" value="Unassembled WGS sequence"/>
</dbReference>
<gene>
    <name evidence="1" type="ORF">F7D90_10285</name>
</gene>
<protein>
    <submittedName>
        <fullName evidence="1">Uncharacterized protein</fullName>
    </submittedName>
</protein>
<dbReference type="RefSeq" id="WP_153084865.1">
    <property type="nucleotide sequence ID" value="NZ_VZAM01000049.1"/>
</dbReference>
<sequence>MERFGKLVKARKSRVPFEGMQKSQQQSIEDIICHEGQDENKFLIQVIDYKVDDSVIEKEVVQVEETAADGSTHLVSKEMPKKRLSLRYRIIDHFEGESEVWQTVEHYLYTGSKILIDQALNDFCRDELPFSTVVAELHNKFKKKFYKFT</sequence>
<evidence type="ECO:0000313" key="2">
    <source>
        <dbReference type="Proteomes" id="UP000420707"/>
    </source>
</evidence>